<dbReference type="SUPFAM" id="SSF109854">
    <property type="entry name" value="DinB/YfiT-like putative metalloenzymes"/>
    <property type="match status" value="1"/>
</dbReference>
<dbReference type="InterPro" id="IPR034660">
    <property type="entry name" value="DinB/YfiT-like"/>
</dbReference>
<dbReference type="Pfam" id="PF11716">
    <property type="entry name" value="MDMPI_N"/>
    <property type="match status" value="1"/>
</dbReference>
<comment type="caution">
    <text evidence="3">The sequence shown here is derived from an EMBL/GenBank/DDBJ whole genome shotgun (WGS) entry which is preliminary data.</text>
</comment>
<evidence type="ECO:0000259" key="2">
    <source>
        <dbReference type="Pfam" id="PF11716"/>
    </source>
</evidence>
<sequence>MDHIAHFERETTAFHRAALMAAMPAAPPPVPSCPDWTTADLVRHLGRVHRLVDHIIVDRLQSPPPDRQKLFTAPADATSEDLADWFAEGAIALAATFHSTAPEVPVWTWGTQHDVGFWLRAQTIEVAVHRWDLEGAIGSPQPVDEELAADGVAQFLDVVVPFRRSSSKDLPPMGGESYRFRQTDGREIWSVALDPDGPRPLGEDEPADVELAGSASDLLLFLWHRIPGEPLMTKGDVKTLERFFVMVPTV</sequence>
<organism evidence="3 4">
    <name type="scientific">Catenulispora pinistramenti</name>
    <dbReference type="NCBI Taxonomy" id="2705254"/>
    <lineage>
        <taxon>Bacteria</taxon>
        <taxon>Bacillati</taxon>
        <taxon>Actinomycetota</taxon>
        <taxon>Actinomycetes</taxon>
        <taxon>Catenulisporales</taxon>
        <taxon>Catenulisporaceae</taxon>
        <taxon>Catenulispora</taxon>
    </lineage>
</organism>
<keyword evidence="4" id="KW-1185">Reference proteome</keyword>
<dbReference type="NCBIfam" id="TIGR03083">
    <property type="entry name" value="maleylpyruvate isomerase family mycothiol-dependent enzyme"/>
    <property type="match status" value="1"/>
</dbReference>
<feature type="domain" description="Mycothiol-dependent maleylpyruvate isomerase metal-binding" evidence="2">
    <location>
        <begin position="24"/>
        <end position="134"/>
    </location>
</feature>
<dbReference type="RefSeq" id="WP_212014830.1">
    <property type="nucleotide sequence ID" value="NZ_JAAFYZ010000122.1"/>
</dbReference>
<name>A0ABS5KY77_9ACTN</name>
<dbReference type="Pfam" id="PF07398">
    <property type="entry name" value="MDMPI_C"/>
    <property type="match status" value="1"/>
</dbReference>
<protein>
    <submittedName>
        <fullName evidence="3">Maleylpyruvate isomerase family mycothiol-dependent enzyme</fullName>
    </submittedName>
</protein>
<dbReference type="Proteomes" id="UP000730482">
    <property type="component" value="Unassembled WGS sequence"/>
</dbReference>
<proteinExistence type="predicted"/>
<dbReference type="PANTHER" id="PTHR40758">
    <property type="entry name" value="CONSERVED PROTEIN"/>
    <property type="match status" value="1"/>
</dbReference>
<dbReference type="GO" id="GO:0016853">
    <property type="term" value="F:isomerase activity"/>
    <property type="evidence" value="ECO:0007669"/>
    <property type="project" value="UniProtKB-KW"/>
</dbReference>
<dbReference type="Gene3D" id="1.20.120.450">
    <property type="entry name" value="dinb family like domain"/>
    <property type="match status" value="1"/>
</dbReference>
<reference evidence="3 4" key="1">
    <citation type="submission" date="2020-02" db="EMBL/GenBank/DDBJ databases">
        <title>Acidophilic actinobacteria isolated from forest soil.</title>
        <authorList>
            <person name="Golinska P."/>
        </authorList>
    </citation>
    <scope>NUCLEOTIDE SEQUENCE [LARGE SCALE GENOMIC DNA]</scope>
    <source>
        <strain evidence="3 4">NL8</strain>
    </source>
</reference>
<dbReference type="EMBL" id="JAAFYZ010000122">
    <property type="protein sequence ID" value="MBS2550984.1"/>
    <property type="molecule type" value="Genomic_DNA"/>
</dbReference>
<evidence type="ECO:0000259" key="1">
    <source>
        <dbReference type="Pfam" id="PF07398"/>
    </source>
</evidence>
<evidence type="ECO:0000313" key="3">
    <source>
        <dbReference type="EMBL" id="MBS2550984.1"/>
    </source>
</evidence>
<keyword evidence="3" id="KW-0413">Isomerase</keyword>
<dbReference type="PANTHER" id="PTHR40758:SF1">
    <property type="entry name" value="CONSERVED PROTEIN"/>
    <property type="match status" value="1"/>
</dbReference>
<evidence type="ECO:0000313" key="4">
    <source>
        <dbReference type="Proteomes" id="UP000730482"/>
    </source>
</evidence>
<feature type="domain" description="MDMPI C-terminal" evidence="1">
    <location>
        <begin position="146"/>
        <end position="242"/>
    </location>
</feature>
<gene>
    <name evidence="3" type="ORF">KGQ19_29340</name>
</gene>
<dbReference type="InterPro" id="IPR010872">
    <property type="entry name" value="MDMPI_C-term_domain"/>
</dbReference>
<dbReference type="InterPro" id="IPR017517">
    <property type="entry name" value="Maleyloyr_isom"/>
</dbReference>
<accession>A0ABS5KY77</accession>
<dbReference type="InterPro" id="IPR024344">
    <property type="entry name" value="MDMPI_metal-binding"/>
</dbReference>